<organism evidence="1 2">
    <name type="scientific">Diacronema lutheri</name>
    <name type="common">Unicellular marine alga</name>
    <name type="synonym">Monochrysis lutheri</name>
    <dbReference type="NCBI Taxonomy" id="2081491"/>
    <lineage>
        <taxon>Eukaryota</taxon>
        <taxon>Haptista</taxon>
        <taxon>Haptophyta</taxon>
        <taxon>Pavlovophyceae</taxon>
        <taxon>Pavlovales</taxon>
        <taxon>Pavlovaceae</taxon>
        <taxon>Diacronema</taxon>
    </lineage>
</organism>
<dbReference type="AlphaFoldDB" id="A0A8J5XM40"/>
<comment type="caution">
    <text evidence="1">The sequence shown here is derived from an EMBL/GenBank/DDBJ whole genome shotgun (WGS) entry which is preliminary data.</text>
</comment>
<dbReference type="EMBL" id="JAGTXO010000017">
    <property type="protein sequence ID" value="KAG8463144.1"/>
    <property type="molecule type" value="Genomic_DNA"/>
</dbReference>
<dbReference type="Proteomes" id="UP000751190">
    <property type="component" value="Unassembled WGS sequence"/>
</dbReference>
<accession>A0A8J5XM40</accession>
<protein>
    <submittedName>
        <fullName evidence="1">Uncharacterized protein</fullName>
    </submittedName>
</protein>
<sequence>MPLDGSFETFQYVFGRKRAFELSAALIRQHAAAAGLPALSQQAATIIALRAADAAAAYKPWYLADDARIELVGDDDAAGLVARSVPNQARAAALAFAARELATRPASLASWLAPADERLDVVTGERRNALSTRRAACDLLLTARAELLSRDEHQLLVVDESGVTRAFCAFYEPPHAAARANGARSGAGAAPSLDTLVASRLLHAKAEVANRLPGGAAIVRRFERAAAFEDGLKARLANQADGGSMLLTTLVAPRASGAGAARALAGASADLAPDADGDEDGRVDVAERALGLCVEAVRRRADAHGLALVALASDDETRGALARLGFTHDGVVALDGSLGEAQARAEAGAGAGRTLTTASGSLEERCPVEWSWHVRAAA</sequence>
<reference evidence="1" key="1">
    <citation type="submission" date="2021-05" db="EMBL/GenBank/DDBJ databases">
        <title>The genome of the haptophyte Pavlova lutheri (Diacronema luteri, Pavlovales) - a model for lipid biosynthesis in eukaryotic algae.</title>
        <authorList>
            <person name="Hulatt C.J."/>
            <person name="Posewitz M.C."/>
        </authorList>
    </citation>
    <scope>NUCLEOTIDE SEQUENCE</scope>
    <source>
        <strain evidence="1">NIVA-4/92</strain>
    </source>
</reference>
<proteinExistence type="predicted"/>
<keyword evidence="2" id="KW-1185">Reference proteome</keyword>
<gene>
    <name evidence="1" type="ORF">KFE25_011141</name>
</gene>
<evidence type="ECO:0000313" key="2">
    <source>
        <dbReference type="Proteomes" id="UP000751190"/>
    </source>
</evidence>
<evidence type="ECO:0000313" key="1">
    <source>
        <dbReference type="EMBL" id="KAG8463144.1"/>
    </source>
</evidence>
<name>A0A8J5XM40_DIALT</name>